<organism evidence="2 3">
    <name type="scientific">Solitalea longa</name>
    <dbReference type="NCBI Taxonomy" id="2079460"/>
    <lineage>
        <taxon>Bacteria</taxon>
        <taxon>Pseudomonadati</taxon>
        <taxon>Bacteroidota</taxon>
        <taxon>Sphingobacteriia</taxon>
        <taxon>Sphingobacteriales</taxon>
        <taxon>Sphingobacteriaceae</taxon>
        <taxon>Solitalea</taxon>
    </lineage>
</organism>
<dbReference type="EMBL" id="PQVF01000011">
    <property type="protein sequence ID" value="POY35497.1"/>
    <property type="molecule type" value="Genomic_DNA"/>
</dbReference>
<gene>
    <name evidence="2" type="ORF">C3K47_15675</name>
</gene>
<evidence type="ECO:0000313" key="2">
    <source>
        <dbReference type="EMBL" id="POY35497.1"/>
    </source>
</evidence>
<dbReference type="RefSeq" id="WP_103790102.1">
    <property type="nucleotide sequence ID" value="NZ_PQVF01000011.1"/>
</dbReference>
<evidence type="ECO:0000256" key="1">
    <source>
        <dbReference type="SAM" id="SignalP"/>
    </source>
</evidence>
<feature type="signal peptide" evidence="1">
    <location>
        <begin position="1"/>
        <end position="20"/>
    </location>
</feature>
<accession>A0A2S4ZZQ0</accession>
<keyword evidence="1" id="KW-0732">Signal</keyword>
<dbReference type="Gene3D" id="2.30.42.10">
    <property type="match status" value="1"/>
</dbReference>
<proteinExistence type="predicted"/>
<feature type="chain" id="PRO_5015664271" description="PDZ domain-containing protein" evidence="1">
    <location>
        <begin position="21"/>
        <end position="572"/>
    </location>
</feature>
<reference evidence="2 3" key="1">
    <citation type="submission" date="2018-01" db="EMBL/GenBank/DDBJ databases">
        <authorList>
            <person name="Gaut B.S."/>
            <person name="Morton B.R."/>
            <person name="Clegg M.T."/>
            <person name="Duvall M.R."/>
        </authorList>
    </citation>
    <scope>NUCLEOTIDE SEQUENCE [LARGE SCALE GENOMIC DNA]</scope>
    <source>
        <strain evidence="2 3">HR-AV</strain>
    </source>
</reference>
<dbReference type="InterPro" id="IPR036034">
    <property type="entry name" value="PDZ_sf"/>
</dbReference>
<evidence type="ECO:0000313" key="3">
    <source>
        <dbReference type="Proteomes" id="UP000236893"/>
    </source>
</evidence>
<dbReference type="Proteomes" id="UP000236893">
    <property type="component" value="Unassembled WGS sequence"/>
</dbReference>
<evidence type="ECO:0008006" key="4">
    <source>
        <dbReference type="Google" id="ProtNLM"/>
    </source>
</evidence>
<sequence>MKKNYFIFLAIIFFPSIYSAYSQVTPNSNRFDVENYIAIDNNGKYYPYTAHGFYENAVNGATARIYLLPILKLDLTKIKFIDQQGRETYQSDENIRAMIIPVTQDLALPNESQKAAIDAAINGHSTIKSFYSPIVKNSAGIPLVNPFVNSDPILYNQIMTMANNYEVNAITPQQQLINDYNTRYKAQIISLTELEIIVEAGSEVVYTKRIPATWITTGKSLSKITIDNPSDYVKNLIAGGNGQILFSYKFKDSKSSTISAHIDATAIVNQFLSEAYQSSVSQTSSGWSFLGLGSSQKSIRSSFDQQINQQYNSSSISNTTIEMYDADDQMVKEFENKFFPTLSQQEAIQNHINAAEKAITEGNTALQNLHLKYVESLQNNNPNLTPNFEAAVAALGKNDYIGFIANGVRWGSNSAISNNSFRRVLNSSEMQSMAANWNQFKVISIQHIVTQPVTVSEEVKFKASLGTIDAISFQNNLYISNGFSLSMQNINGVFIGPITVGGALHQSNITPGTLMTRIGSYSVYSGQTLIDALNHFKAGDKIYLTLITPTINPNVFQEQRVQVTLGAYPSIN</sequence>
<keyword evidence="3" id="KW-1185">Reference proteome</keyword>
<protein>
    <recommendedName>
        <fullName evidence="4">PDZ domain-containing protein</fullName>
    </recommendedName>
</protein>
<name>A0A2S4ZZQ0_9SPHI</name>
<dbReference type="OrthoDB" id="9255567at2"/>
<comment type="caution">
    <text evidence="2">The sequence shown here is derived from an EMBL/GenBank/DDBJ whole genome shotgun (WGS) entry which is preliminary data.</text>
</comment>
<dbReference type="AlphaFoldDB" id="A0A2S4ZZQ0"/>